<dbReference type="Proteomes" id="UP001335737">
    <property type="component" value="Unassembled WGS sequence"/>
</dbReference>
<gene>
    <name evidence="1" type="ORF">QGM71_14995</name>
</gene>
<name>A0ABU6KHK5_9BACI</name>
<dbReference type="RefSeq" id="WP_327608350.1">
    <property type="nucleotide sequence ID" value="NZ_JARZFX010000008.1"/>
</dbReference>
<dbReference type="EMBL" id="JARZFX010000008">
    <property type="protein sequence ID" value="MEC5424791.1"/>
    <property type="molecule type" value="Genomic_DNA"/>
</dbReference>
<reference evidence="1 2" key="1">
    <citation type="journal article" date="2024" name="Int. J. Syst. Evol. Microbiol.">
        <title>Virgibacillus tibetensis sp. nov., isolated from salt lake on the Tibetan Plateau of China.</title>
        <authorList>
            <person name="Phurbu D."/>
            <person name="Liu Z.-X."/>
            <person name="Wang R."/>
            <person name="Zheng Y.-Y."/>
            <person name="Liu H.-C."/>
            <person name="Zhou Y.-G."/>
            <person name="Yu Y.-J."/>
            <person name="Li A.-H."/>
        </authorList>
    </citation>
    <scope>NUCLEOTIDE SEQUENCE [LARGE SCALE GENOMIC DNA]</scope>
    <source>
        <strain evidence="1 2">C22-A2</strain>
    </source>
</reference>
<keyword evidence="2" id="KW-1185">Reference proteome</keyword>
<protein>
    <submittedName>
        <fullName evidence="1">Uncharacterized protein</fullName>
    </submittedName>
</protein>
<accession>A0ABU6KHK5</accession>
<evidence type="ECO:0000313" key="2">
    <source>
        <dbReference type="Proteomes" id="UP001335737"/>
    </source>
</evidence>
<proteinExistence type="predicted"/>
<evidence type="ECO:0000313" key="1">
    <source>
        <dbReference type="EMBL" id="MEC5424791.1"/>
    </source>
</evidence>
<sequence>MIGFHARQAPSCRLLPKIITTEAPCQDPQIGLQTYFQQSILVDQKDGRAGST</sequence>
<organism evidence="1 2">
    <name type="scientific">Virgibacillus tibetensis</name>
    <dbReference type="NCBI Taxonomy" id="3042313"/>
    <lineage>
        <taxon>Bacteria</taxon>
        <taxon>Bacillati</taxon>
        <taxon>Bacillota</taxon>
        <taxon>Bacilli</taxon>
        <taxon>Bacillales</taxon>
        <taxon>Bacillaceae</taxon>
        <taxon>Virgibacillus</taxon>
    </lineage>
</organism>
<comment type="caution">
    <text evidence="1">The sequence shown here is derived from an EMBL/GenBank/DDBJ whole genome shotgun (WGS) entry which is preliminary data.</text>
</comment>